<feature type="compositionally biased region" description="Basic residues" evidence="1">
    <location>
        <begin position="108"/>
        <end position="118"/>
    </location>
</feature>
<proteinExistence type="predicted"/>
<organism evidence="2">
    <name type="scientific">Tanacetum cinerariifolium</name>
    <name type="common">Dalmatian daisy</name>
    <name type="synonym">Chrysanthemum cinerariifolium</name>
    <dbReference type="NCBI Taxonomy" id="118510"/>
    <lineage>
        <taxon>Eukaryota</taxon>
        <taxon>Viridiplantae</taxon>
        <taxon>Streptophyta</taxon>
        <taxon>Embryophyta</taxon>
        <taxon>Tracheophyta</taxon>
        <taxon>Spermatophyta</taxon>
        <taxon>Magnoliopsida</taxon>
        <taxon>eudicotyledons</taxon>
        <taxon>Gunneridae</taxon>
        <taxon>Pentapetalae</taxon>
        <taxon>asterids</taxon>
        <taxon>campanulids</taxon>
        <taxon>Asterales</taxon>
        <taxon>Asteraceae</taxon>
        <taxon>Asteroideae</taxon>
        <taxon>Anthemideae</taxon>
        <taxon>Anthemidinae</taxon>
        <taxon>Tanacetum</taxon>
    </lineage>
</organism>
<comment type="caution">
    <text evidence="2">The sequence shown here is derived from an EMBL/GenBank/DDBJ whole genome shotgun (WGS) entry which is preliminary data.</text>
</comment>
<feature type="region of interest" description="Disordered" evidence="1">
    <location>
        <begin position="148"/>
        <end position="190"/>
    </location>
</feature>
<reference evidence="2" key="1">
    <citation type="journal article" date="2019" name="Sci. Rep.">
        <title>Draft genome of Tanacetum cinerariifolium, the natural source of mosquito coil.</title>
        <authorList>
            <person name="Yamashiro T."/>
            <person name="Shiraishi A."/>
            <person name="Satake H."/>
            <person name="Nakayama K."/>
        </authorList>
    </citation>
    <scope>NUCLEOTIDE SEQUENCE</scope>
</reference>
<gene>
    <name evidence="2" type="ORF">Tci_844822</name>
</gene>
<evidence type="ECO:0000313" key="2">
    <source>
        <dbReference type="EMBL" id="GFC72852.1"/>
    </source>
</evidence>
<feature type="region of interest" description="Disordered" evidence="1">
    <location>
        <begin position="108"/>
        <end position="128"/>
    </location>
</feature>
<dbReference type="AlphaFoldDB" id="A0A699QMW5"/>
<protein>
    <submittedName>
        <fullName evidence="2">Uncharacterized protein</fullName>
    </submittedName>
</protein>
<dbReference type="EMBL" id="BKCJ011039768">
    <property type="protein sequence ID" value="GFC72852.1"/>
    <property type="molecule type" value="Genomic_DNA"/>
</dbReference>
<feature type="compositionally biased region" description="Basic residues" evidence="1">
    <location>
        <begin position="163"/>
        <end position="176"/>
    </location>
</feature>
<accession>A0A699QMW5</accession>
<name>A0A699QMW5_TANCI</name>
<sequence>MGKHGVVCLCGVPAPVTNVVTVKAIPVLLGQQVAKRFVDLCFRDGRLEGCGVGARRVGVQSPPPNWNSARLTWCEWAHWTSAPAQPVLRITARMVPLIRAAVDGKPVRLRQGQRQHRVTHPEPPFPSARTWLATPRVPPARPLVSLDGGWLREQNARPPPRPIRIRSSGRRDRSRSRYLPATDPGPAGGW</sequence>
<evidence type="ECO:0000256" key="1">
    <source>
        <dbReference type="SAM" id="MobiDB-lite"/>
    </source>
</evidence>